<dbReference type="PANTHER" id="PTHR31731">
    <property type="match status" value="1"/>
</dbReference>
<feature type="domain" description="Bifunctional inhibitor/plant lipid transfer protein/seed storage helical" evidence="3">
    <location>
        <begin position="25"/>
        <end position="105"/>
    </location>
</feature>
<evidence type="ECO:0000259" key="3">
    <source>
        <dbReference type="SMART" id="SM00499"/>
    </source>
</evidence>
<evidence type="ECO:0000256" key="1">
    <source>
        <dbReference type="ARBA" id="ARBA00008965"/>
    </source>
</evidence>
<reference evidence="4 5" key="1">
    <citation type="submission" date="2020-02" db="EMBL/GenBank/DDBJ databases">
        <authorList>
            <person name="Ma Q."/>
            <person name="Huang Y."/>
            <person name="Song X."/>
            <person name="Pei D."/>
        </authorList>
    </citation>
    <scope>NUCLEOTIDE SEQUENCE [LARGE SCALE GENOMIC DNA]</scope>
    <source>
        <strain evidence="4">Sxm20200214</strain>
        <tissue evidence="4">Leaf</tissue>
    </source>
</reference>
<evidence type="ECO:0000313" key="5">
    <source>
        <dbReference type="Proteomes" id="UP000886595"/>
    </source>
</evidence>
<dbReference type="Proteomes" id="UP000886595">
    <property type="component" value="Unassembled WGS sequence"/>
</dbReference>
<dbReference type="AlphaFoldDB" id="A0A8X7WM26"/>
<dbReference type="Gene3D" id="1.10.110.10">
    <property type="entry name" value="Plant lipid-transfer and hydrophobic proteins"/>
    <property type="match status" value="1"/>
</dbReference>
<comment type="similarity">
    <text evidence="1">Belongs to the plant LTP family. PEARLI1 subfamily.</text>
</comment>
<evidence type="ECO:0000313" key="4">
    <source>
        <dbReference type="EMBL" id="KAG2331730.1"/>
    </source>
</evidence>
<dbReference type="SUPFAM" id="SSF47699">
    <property type="entry name" value="Bifunctional inhibitor/lipid-transfer protein/seed storage 2S albumin"/>
    <property type="match status" value="1"/>
</dbReference>
<dbReference type="InterPro" id="IPR036312">
    <property type="entry name" value="Bifun_inhib/LTP/seed_sf"/>
</dbReference>
<feature type="signal peptide" evidence="2">
    <location>
        <begin position="1"/>
        <end position="22"/>
    </location>
</feature>
<dbReference type="Pfam" id="PF14547">
    <property type="entry name" value="Hydrophob_seed"/>
    <property type="match status" value="1"/>
</dbReference>
<comment type="caution">
    <text evidence="4">The sequence shown here is derived from an EMBL/GenBank/DDBJ whole genome shotgun (WGS) entry which is preliminary data.</text>
</comment>
<accession>A0A8X7WM26</accession>
<dbReference type="InterPro" id="IPR051636">
    <property type="entry name" value="Plant_LTP/defense-related"/>
</dbReference>
<gene>
    <name evidence="4" type="ORF">Bca52824_002910</name>
</gene>
<keyword evidence="5" id="KW-1185">Reference proteome</keyword>
<dbReference type="InterPro" id="IPR016140">
    <property type="entry name" value="Bifunc_inhib/LTP/seed_store"/>
</dbReference>
<name>A0A8X7WM26_BRACI</name>
<keyword evidence="2" id="KW-0732">Signal</keyword>
<sequence>MASRTLAIVLLFNIIFFTAVNATGCPDAGHLVTVCADLLNGVVKVSLPADTECCQLLTGIVDANAAVCLCTAVKANLGSLLPLLNIPLAVSVTLNACGVPSGTPCLL</sequence>
<dbReference type="InterPro" id="IPR027923">
    <property type="entry name" value="Hydrophob_seed_dom"/>
</dbReference>
<feature type="chain" id="PRO_5036498079" description="Bifunctional inhibitor/plant lipid transfer protein/seed storage helical domain-containing protein" evidence="2">
    <location>
        <begin position="23"/>
        <end position="107"/>
    </location>
</feature>
<proteinExistence type="inferred from homology"/>
<dbReference type="SMART" id="SM00499">
    <property type="entry name" value="AAI"/>
    <property type="match status" value="1"/>
</dbReference>
<organism evidence="4 5">
    <name type="scientific">Brassica carinata</name>
    <name type="common">Ethiopian mustard</name>
    <name type="synonym">Abyssinian cabbage</name>
    <dbReference type="NCBI Taxonomy" id="52824"/>
    <lineage>
        <taxon>Eukaryota</taxon>
        <taxon>Viridiplantae</taxon>
        <taxon>Streptophyta</taxon>
        <taxon>Embryophyta</taxon>
        <taxon>Tracheophyta</taxon>
        <taxon>Spermatophyta</taxon>
        <taxon>Magnoliopsida</taxon>
        <taxon>eudicotyledons</taxon>
        <taxon>Gunneridae</taxon>
        <taxon>Pentapetalae</taxon>
        <taxon>rosids</taxon>
        <taxon>malvids</taxon>
        <taxon>Brassicales</taxon>
        <taxon>Brassicaceae</taxon>
        <taxon>Brassiceae</taxon>
        <taxon>Brassica</taxon>
    </lineage>
</organism>
<dbReference type="EMBL" id="JAAMPC010000001">
    <property type="protein sequence ID" value="KAG2331730.1"/>
    <property type="molecule type" value="Genomic_DNA"/>
</dbReference>
<protein>
    <recommendedName>
        <fullName evidence="3">Bifunctional inhibitor/plant lipid transfer protein/seed storage helical domain-containing protein</fullName>
    </recommendedName>
</protein>
<dbReference type="OrthoDB" id="1086439at2759"/>
<evidence type="ECO:0000256" key="2">
    <source>
        <dbReference type="SAM" id="SignalP"/>
    </source>
</evidence>